<dbReference type="GO" id="GO:0046872">
    <property type="term" value="F:metal ion binding"/>
    <property type="evidence" value="ECO:0007669"/>
    <property type="project" value="UniProtKB-KW"/>
</dbReference>
<organism evidence="6 7">
    <name type="scientific">Solilutibacter silvestris</name>
    <dbReference type="NCBI Taxonomy" id="1645665"/>
    <lineage>
        <taxon>Bacteria</taxon>
        <taxon>Pseudomonadati</taxon>
        <taxon>Pseudomonadota</taxon>
        <taxon>Gammaproteobacteria</taxon>
        <taxon>Lysobacterales</taxon>
        <taxon>Lysobacteraceae</taxon>
        <taxon>Solilutibacter</taxon>
    </lineage>
</organism>
<protein>
    <submittedName>
        <fullName evidence="6">Pirin-related protein</fullName>
    </submittedName>
</protein>
<dbReference type="Gene3D" id="2.60.120.10">
    <property type="entry name" value="Jelly Rolls"/>
    <property type="match status" value="2"/>
</dbReference>
<feature type="binding site" evidence="2">
    <location>
        <position position="72"/>
    </location>
    <ligand>
        <name>Fe cation</name>
        <dbReference type="ChEBI" id="CHEBI:24875"/>
    </ligand>
</feature>
<reference evidence="6 7" key="1">
    <citation type="submission" date="2017-08" db="EMBL/GenBank/DDBJ databases">
        <title>Lysobacter sylvestris genome.</title>
        <authorList>
            <person name="Zhang D.-C."/>
            <person name="Albuquerque L."/>
            <person name="Franca L."/>
            <person name="Froufe H.J.C."/>
            <person name="Barroso C."/>
            <person name="Egas C."/>
            <person name="Da Costa M."/>
            <person name="Margesin R."/>
        </authorList>
    </citation>
    <scope>NUCLEOTIDE SEQUENCE [LARGE SCALE GENOMIC DNA]</scope>
    <source>
        <strain evidence="6 7">AM20-91</strain>
    </source>
</reference>
<feature type="binding site" evidence="2">
    <location>
        <position position="116"/>
    </location>
    <ligand>
        <name>Fe cation</name>
        <dbReference type="ChEBI" id="CHEBI:24875"/>
    </ligand>
</feature>
<dbReference type="InterPro" id="IPR011051">
    <property type="entry name" value="RmlC_Cupin_sf"/>
</dbReference>
<dbReference type="PANTHER" id="PTHR13903:SF8">
    <property type="entry name" value="PIRIN"/>
    <property type="match status" value="1"/>
</dbReference>
<feature type="domain" description="Pirin N-terminal" evidence="4">
    <location>
        <begin position="33"/>
        <end position="133"/>
    </location>
</feature>
<dbReference type="RefSeq" id="WP_103073641.1">
    <property type="nucleotide sequence ID" value="NZ_NPZB01000001.1"/>
</dbReference>
<evidence type="ECO:0000313" key="7">
    <source>
        <dbReference type="Proteomes" id="UP000236220"/>
    </source>
</evidence>
<accession>A0A2K1Q0A4</accession>
<dbReference type="CDD" id="cd02909">
    <property type="entry name" value="cupin_pirin_N"/>
    <property type="match status" value="1"/>
</dbReference>
<evidence type="ECO:0000256" key="1">
    <source>
        <dbReference type="ARBA" id="ARBA00008416"/>
    </source>
</evidence>
<dbReference type="Pfam" id="PF05726">
    <property type="entry name" value="Pirin_C"/>
    <property type="match status" value="1"/>
</dbReference>
<evidence type="ECO:0000313" key="6">
    <source>
        <dbReference type="EMBL" id="PNS08463.1"/>
    </source>
</evidence>
<name>A0A2K1Q0A4_9GAMM</name>
<keyword evidence="2" id="KW-0408">Iron</keyword>
<evidence type="ECO:0000259" key="5">
    <source>
        <dbReference type="Pfam" id="PF05726"/>
    </source>
</evidence>
<dbReference type="AlphaFoldDB" id="A0A2K1Q0A4"/>
<feature type="binding site" evidence="2">
    <location>
        <position position="114"/>
    </location>
    <ligand>
        <name>Fe cation</name>
        <dbReference type="ChEBI" id="CHEBI:24875"/>
    </ligand>
</feature>
<feature type="domain" description="Pirin C-terminal" evidence="5">
    <location>
        <begin position="185"/>
        <end position="283"/>
    </location>
</feature>
<feature type="binding site" evidence="2">
    <location>
        <position position="70"/>
    </location>
    <ligand>
        <name>Fe cation</name>
        <dbReference type="ChEBI" id="CHEBI:24875"/>
    </ligand>
</feature>
<dbReference type="Proteomes" id="UP000236220">
    <property type="component" value="Unassembled WGS sequence"/>
</dbReference>
<dbReference type="PANTHER" id="PTHR13903">
    <property type="entry name" value="PIRIN-RELATED"/>
    <property type="match status" value="1"/>
</dbReference>
<evidence type="ECO:0000256" key="3">
    <source>
        <dbReference type="RuleBase" id="RU003457"/>
    </source>
</evidence>
<keyword evidence="7" id="KW-1185">Reference proteome</keyword>
<comment type="caution">
    <text evidence="6">The sequence shown here is derived from an EMBL/GenBank/DDBJ whole genome shotgun (WGS) entry which is preliminary data.</text>
</comment>
<comment type="similarity">
    <text evidence="1 3">Belongs to the pirin family.</text>
</comment>
<dbReference type="PIRSF" id="PIRSF006232">
    <property type="entry name" value="Pirin"/>
    <property type="match status" value="1"/>
</dbReference>
<dbReference type="InterPro" id="IPR014710">
    <property type="entry name" value="RmlC-like_jellyroll"/>
</dbReference>
<dbReference type="InterPro" id="IPR008778">
    <property type="entry name" value="Pirin_C_dom"/>
</dbReference>
<evidence type="ECO:0000259" key="4">
    <source>
        <dbReference type="Pfam" id="PF02678"/>
    </source>
</evidence>
<sequence length="307" mass="33032">MSAPVSVPPDHASGPVLELSTARSGIVGNDLTVKRALPGKPRRMVGAWCFLDHAGPMEYAADHGLTVGPHPHIGLQTFTWMIDGEVMHHDSLGNRQMIRPGQVNLMTAGRGISHAEVSPGGEAGRIHAAQLWIALPDEERHREPAFQHCPELPRIKQDGFTITVLVGNAFGKTATPKVYTPLVGFDLATHAAARTTLPLDPSFEHAVMPLEGSATIDGQEVHDGELLYLGTGRSEIDIATRAAGRLLVIGGTPFGKDVLLWWNFVGRTEADMIEATDDWNAGRRFGTVTDSGLEPLKAPPLSGLHLR</sequence>
<dbReference type="InterPro" id="IPR003829">
    <property type="entry name" value="Pirin_N_dom"/>
</dbReference>
<evidence type="ECO:0000256" key="2">
    <source>
        <dbReference type="PIRSR" id="PIRSR006232-1"/>
    </source>
</evidence>
<dbReference type="SUPFAM" id="SSF51182">
    <property type="entry name" value="RmlC-like cupins"/>
    <property type="match status" value="1"/>
</dbReference>
<dbReference type="Pfam" id="PF02678">
    <property type="entry name" value="Pirin"/>
    <property type="match status" value="1"/>
</dbReference>
<dbReference type="OrthoDB" id="9780903at2"/>
<dbReference type="InterPro" id="IPR012093">
    <property type="entry name" value="Pirin"/>
</dbReference>
<dbReference type="CDD" id="cd02247">
    <property type="entry name" value="cupin_pirin_C"/>
    <property type="match status" value="1"/>
</dbReference>
<comment type="cofactor">
    <cofactor evidence="2">
        <name>Fe cation</name>
        <dbReference type="ChEBI" id="CHEBI:24875"/>
    </cofactor>
    <text evidence="2">Binds 1 Fe cation per subunit.</text>
</comment>
<dbReference type="EMBL" id="NPZB01000001">
    <property type="protein sequence ID" value="PNS08463.1"/>
    <property type="molecule type" value="Genomic_DNA"/>
</dbReference>
<gene>
    <name evidence="6" type="ORF">Lysil_0092</name>
</gene>
<proteinExistence type="inferred from homology"/>
<keyword evidence="2" id="KW-0479">Metal-binding</keyword>